<feature type="compositionally biased region" description="Low complexity" evidence="1">
    <location>
        <begin position="62"/>
        <end position="73"/>
    </location>
</feature>
<reference evidence="2 3" key="1">
    <citation type="submission" date="2024-02" db="EMBL/GenBank/DDBJ databases">
        <title>de novo genome assembly of Solanum bulbocastanum strain 11H21.</title>
        <authorList>
            <person name="Hosaka A.J."/>
        </authorList>
    </citation>
    <scope>NUCLEOTIDE SEQUENCE [LARGE SCALE GENOMIC DNA]</scope>
    <source>
        <tissue evidence="2">Young leaves</tissue>
    </source>
</reference>
<dbReference type="EMBL" id="JBANQN010000010">
    <property type="protein sequence ID" value="KAK6777729.1"/>
    <property type="molecule type" value="Genomic_DNA"/>
</dbReference>
<proteinExistence type="predicted"/>
<evidence type="ECO:0000256" key="1">
    <source>
        <dbReference type="SAM" id="MobiDB-lite"/>
    </source>
</evidence>
<dbReference type="Proteomes" id="UP001371456">
    <property type="component" value="Unassembled WGS sequence"/>
</dbReference>
<name>A0AAN8Y3D0_SOLBU</name>
<protein>
    <submittedName>
        <fullName evidence="2">Uncharacterized protein</fullName>
    </submittedName>
</protein>
<feature type="region of interest" description="Disordered" evidence="1">
    <location>
        <begin position="62"/>
        <end position="81"/>
    </location>
</feature>
<evidence type="ECO:0000313" key="2">
    <source>
        <dbReference type="EMBL" id="KAK6777729.1"/>
    </source>
</evidence>
<feature type="region of interest" description="Disordered" evidence="1">
    <location>
        <begin position="1"/>
        <end position="30"/>
    </location>
</feature>
<accession>A0AAN8Y3D0</accession>
<sequence length="81" mass="8825">MLVEFQRGLDELRQTQPTSKAGSTTQLSSSDITSLWTNAAGGVKKDRVYGLGVQPSSFYSSPLFSSASTSKSLTEMEEMQR</sequence>
<keyword evidence="3" id="KW-1185">Reference proteome</keyword>
<evidence type="ECO:0000313" key="3">
    <source>
        <dbReference type="Proteomes" id="UP001371456"/>
    </source>
</evidence>
<organism evidence="2 3">
    <name type="scientific">Solanum bulbocastanum</name>
    <name type="common">Wild potato</name>
    <dbReference type="NCBI Taxonomy" id="147425"/>
    <lineage>
        <taxon>Eukaryota</taxon>
        <taxon>Viridiplantae</taxon>
        <taxon>Streptophyta</taxon>
        <taxon>Embryophyta</taxon>
        <taxon>Tracheophyta</taxon>
        <taxon>Spermatophyta</taxon>
        <taxon>Magnoliopsida</taxon>
        <taxon>eudicotyledons</taxon>
        <taxon>Gunneridae</taxon>
        <taxon>Pentapetalae</taxon>
        <taxon>asterids</taxon>
        <taxon>lamiids</taxon>
        <taxon>Solanales</taxon>
        <taxon>Solanaceae</taxon>
        <taxon>Solanoideae</taxon>
        <taxon>Solaneae</taxon>
        <taxon>Solanum</taxon>
    </lineage>
</organism>
<feature type="compositionally biased region" description="Polar residues" evidence="1">
    <location>
        <begin position="14"/>
        <end position="30"/>
    </location>
</feature>
<gene>
    <name evidence="2" type="ORF">RDI58_024447</name>
</gene>
<comment type="caution">
    <text evidence="2">The sequence shown here is derived from an EMBL/GenBank/DDBJ whole genome shotgun (WGS) entry which is preliminary data.</text>
</comment>
<dbReference type="AlphaFoldDB" id="A0AAN8Y3D0"/>